<evidence type="ECO:0000256" key="11">
    <source>
        <dbReference type="SAM" id="MobiDB-lite"/>
    </source>
</evidence>
<feature type="compositionally biased region" description="Polar residues" evidence="11">
    <location>
        <begin position="267"/>
        <end position="285"/>
    </location>
</feature>
<keyword evidence="7 10" id="KW-0371">Homeobox</keyword>
<dbReference type="InterPro" id="IPR001356">
    <property type="entry name" value="HD"/>
</dbReference>
<proteinExistence type="predicted"/>
<dbReference type="Proteomes" id="UP000824890">
    <property type="component" value="Unassembled WGS sequence"/>
</dbReference>
<evidence type="ECO:0000256" key="3">
    <source>
        <dbReference type="ARBA" id="ARBA00022771"/>
    </source>
</evidence>
<keyword evidence="3" id="KW-0863">Zinc-finger</keyword>
<dbReference type="NCBIfam" id="TIGR01566">
    <property type="entry name" value="ZF_HD_prot_N"/>
    <property type="match status" value="1"/>
</dbReference>
<dbReference type="PANTHER" id="PTHR31948">
    <property type="entry name" value="ZINC-FINGER HOMEODOMAIN PROTEIN 2"/>
    <property type="match status" value="1"/>
</dbReference>
<dbReference type="Pfam" id="PF04770">
    <property type="entry name" value="ZF-HD_dimer"/>
    <property type="match status" value="1"/>
</dbReference>
<feature type="DNA-binding region" description="Homeobox" evidence="10">
    <location>
        <begin position="173"/>
        <end position="236"/>
    </location>
</feature>
<dbReference type="SUPFAM" id="SSF46689">
    <property type="entry name" value="Homeodomain-like"/>
    <property type="match status" value="1"/>
</dbReference>
<accession>A0ABQ8E005</accession>
<feature type="region of interest" description="Disordered" evidence="11">
    <location>
        <begin position="261"/>
        <end position="288"/>
    </location>
</feature>
<dbReference type="InterPro" id="IPR006455">
    <property type="entry name" value="Homeodomain_ZF_HD"/>
</dbReference>
<evidence type="ECO:0000256" key="6">
    <source>
        <dbReference type="ARBA" id="ARBA00023125"/>
    </source>
</evidence>
<organism evidence="14 15">
    <name type="scientific">Brassica napus</name>
    <name type="common">Rape</name>
    <dbReference type="NCBI Taxonomy" id="3708"/>
    <lineage>
        <taxon>Eukaryota</taxon>
        <taxon>Viridiplantae</taxon>
        <taxon>Streptophyta</taxon>
        <taxon>Embryophyta</taxon>
        <taxon>Tracheophyta</taxon>
        <taxon>Spermatophyta</taxon>
        <taxon>Magnoliopsida</taxon>
        <taxon>eudicotyledons</taxon>
        <taxon>Gunneridae</taxon>
        <taxon>Pentapetalae</taxon>
        <taxon>rosids</taxon>
        <taxon>malvids</taxon>
        <taxon>Brassicales</taxon>
        <taxon>Brassicaceae</taxon>
        <taxon>Brassiceae</taxon>
        <taxon>Brassica</taxon>
    </lineage>
</organism>
<gene>
    <name evidence="14" type="ORF">HID58_012057</name>
</gene>
<sequence>MEHGGNCNAITSTTITLKAKPNTNPDPKTKPGSDSFLIKKENQKPRTRSNQAAKYEECQKNHAALTGGHVVDGCCEFMPGGEEGTSGALKCAACNCHRSFHRKEVYGHRNSTQEELISPTFYRSSNSYKAIQPRGVYPTGEIGRRTSSSSEDMKKILNQNSDGKGLMMITRKKKRVRTKINEGQKKKMKEFAERLGWSIQKKDEEEIDKFCRTVNLRRQVFKVWMHNNKQAMKRNAMSTRKIHGGYEKLVEEEPILKKGTSVPASVYGNSRNPVQDAKTPTSKPTGGSVRPLLNLFNVRFQRKKKKSLGTAKPTGGSVHPLLSLFRFQRKKKKTKNKKSLATAKPEFARYMEYVKEGGVRDPNSNAPVIHYR</sequence>
<dbReference type="PROSITE" id="PS50071">
    <property type="entry name" value="HOMEOBOX_2"/>
    <property type="match status" value="1"/>
</dbReference>
<evidence type="ECO:0000256" key="5">
    <source>
        <dbReference type="ARBA" id="ARBA00023015"/>
    </source>
</evidence>
<evidence type="ECO:0000259" key="13">
    <source>
        <dbReference type="PROSITE" id="PS51523"/>
    </source>
</evidence>
<keyword evidence="5" id="KW-0805">Transcription regulation</keyword>
<dbReference type="PANTHER" id="PTHR31948:SF79">
    <property type="entry name" value="ZINC-FINGER HOMEODOMAIN PROTEIN 7"/>
    <property type="match status" value="1"/>
</dbReference>
<evidence type="ECO:0000259" key="12">
    <source>
        <dbReference type="PROSITE" id="PS50071"/>
    </source>
</evidence>
<comment type="subcellular location">
    <subcellularLocation>
        <location evidence="1 10">Nucleus</location>
    </subcellularLocation>
</comment>
<protein>
    <recommendedName>
        <fullName evidence="16">ZF-HD dimerization-type domain-containing protein</fullName>
    </recommendedName>
</protein>
<evidence type="ECO:0000256" key="2">
    <source>
        <dbReference type="ARBA" id="ARBA00022723"/>
    </source>
</evidence>
<evidence type="ECO:0008006" key="16">
    <source>
        <dbReference type="Google" id="ProtNLM"/>
    </source>
</evidence>
<keyword evidence="8" id="KW-0804">Transcription</keyword>
<name>A0ABQ8E005_BRANA</name>
<keyword evidence="15" id="KW-1185">Reference proteome</keyword>
<evidence type="ECO:0000256" key="4">
    <source>
        <dbReference type="ARBA" id="ARBA00022833"/>
    </source>
</evidence>
<evidence type="ECO:0000313" key="15">
    <source>
        <dbReference type="Proteomes" id="UP000824890"/>
    </source>
</evidence>
<dbReference type="PROSITE" id="PS51523">
    <property type="entry name" value="ZF_HD_DIMER"/>
    <property type="match status" value="1"/>
</dbReference>
<dbReference type="InterPro" id="IPR006456">
    <property type="entry name" value="ZF_HD_homeobox_Cys/His_dimer"/>
</dbReference>
<dbReference type="NCBIfam" id="TIGR01565">
    <property type="entry name" value="homeo_ZF_HD"/>
    <property type="match status" value="1"/>
</dbReference>
<evidence type="ECO:0000256" key="7">
    <source>
        <dbReference type="ARBA" id="ARBA00023155"/>
    </source>
</evidence>
<evidence type="ECO:0000256" key="8">
    <source>
        <dbReference type="ARBA" id="ARBA00023163"/>
    </source>
</evidence>
<keyword evidence="2" id="KW-0479">Metal-binding</keyword>
<feature type="domain" description="ZF-HD dimerization-type" evidence="13">
    <location>
        <begin position="55"/>
        <end position="104"/>
    </location>
</feature>
<keyword evidence="4" id="KW-0862">Zinc</keyword>
<keyword evidence="9 10" id="KW-0539">Nucleus</keyword>
<keyword evidence="6 10" id="KW-0238">DNA-binding</keyword>
<feature type="region of interest" description="Disordered" evidence="11">
    <location>
        <begin position="1"/>
        <end position="51"/>
    </location>
</feature>
<evidence type="ECO:0000256" key="1">
    <source>
        <dbReference type="ARBA" id="ARBA00004123"/>
    </source>
</evidence>
<dbReference type="InterPro" id="IPR009057">
    <property type="entry name" value="Homeodomain-like_sf"/>
</dbReference>
<comment type="caution">
    <text evidence="14">The sequence shown here is derived from an EMBL/GenBank/DDBJ whole genome shotgun (WGS) entry which is preliminary data.</text>
</comment>
<feature type="domain" description="Homeobox" evidence="12">
    <location>
        <begin position="171"/>
        <end position="235"/>
    </location>
</feature>
<dbReference type="EMBL" id="JAGKQM010000003">
    <property type="protein sequence ID" value="KAH0934940.1"/>
    <property type="molecule type" value="Genomic_DNA"/>
</dbReference>
<evidence type="ECO:0000313" key="14">
    <source>
        <dbReference type="EMBL" id="KAH0934940.1"/>
    </source>
</evidence>
<dbReference type="Gene3D" id="1.10.10.60">
    <property type="entry name" value="Homeodomain-like"/>
    <property type="match status" value="1"/>
</dbReference>
<reference evidence="14 15" key="1">
    <citation type="submission" date="2021-05" db="EMBL/GenBank/DDBJ databases">
        <title>Genome Assembly of Synthetic Allotetraploid Brassica napus Reveals Homoeologous Exchanges between Subgenomes.</title>
        <authorList>
            <person name="Davis J.T."/>
        </authorList>
    </citation>
    <scope>NUCLEOTIDE SEQUENCE [LARGE SCALE GENOMIC DNA]</scope>
    <source>
        <strain evidence="15">cv. Da-Ae</strain>
        <tissue evidence="14">Seedling</tissue>
    </source>
</reference>
<evidence type="ECO:0000256" key="9">
    <source>
        <dbReference type="ARBA" id="ARBA00023242"/>
    </source>
</evidence>
<evidence type="ECO:0000256" key="10">
    <source>
        <dbReference type="PROSITE-ProRule" id="PRU00108"/>
    </source>
</evidence>
<feature type="compositionally biased region" description="Basic and acidic residues" evidence="11">
    <location>
        <begin position="27"/>
        <end position="44"/>
    </location>
</feature>